<evidence type="ECO:0000313" key="2">
    <source>
        <dbReference type="EMBL" id="MDQ0189360.1"/>
    </source>
</evidence>
<comment type="caution">
    <text evidence="2">The sequence shown here is derived from an EMBL/GenBank/DDBJ whole genome shotgun (WGS) entry which is preliminary data.</text>
</comment>
<dbReference type="CDD" id="cd10938">
    <property type="entry name" value="CE4_HpPgdA_like"/>
    <property type="match status" value="1"/>
</dbReference>
<dbReference type="InterPro" id="IPR002509">
    <property type="entry name" value="NODB_dom"/>
</dbReference>
<dbReference type="Pfam" id="PF01522">
    <property type="entry name" value="Polysacc_deac_1"/>
    <property type="match status" value="1"/>
</dbReference>
<accession>A0ABT9XGH2</accession>
<sequence>MHAGNICLTFDFDATSLWISRGMTTATPLSRGEFGVHALPRLLRMLAKKGIRSTWFIPGHTIDTYFEACQQIVEAGHEVALHGYLHENNATLDAQHERSVFERSIQCVERLTGQRPSGFRSPGWDLSDHTIAFLSTFGIQYDSSLMSQDYSVFYSREADTVHPDGSIVQGKTSGIVEMPISWSLDDYPHFEYLRTSTMLMPGFRKTESVYANWLDDVRYMARDFSNGVCTITLHPQVVGRGHRLLGLERFLDALGEMDMQFARMDDIVARFREGEAFGVYDPA</sequence>
<name>A0ABT9XGH2_9BACL</name>
<evidence type="ECO:0000259" key="1">
    <source>
        <dbReference type="PROSITE" id="PS51677"/>
    </source>
</evidence>
<dbReference type="SUPFAM" id="SSF88713">
    <property type="entry name" value="Glycoside hydrolase/deacetylase"/>
    <property type="match status" value="1"/>
</dbReference>
<feature type="domain" description="NodB homology" evidence="1">
    <location>
        <begin position="25"/>
        <end position="262"/>
    </location>
</feature>
<dbReference type="PANTHER" id="PTHR47561:SF1">
    <property type="entry name" value="POLYSACCHARIDE DEACETYLASE FAMILY PROTEIN (AFU_ORTHOLOGUE AFUA_6G05030)"/>
    <property type="match status" value="1"/>
</dbReference>
<dbReference type="PANTHER" id="PTHR47561">
    <property type="entry name" value="POLYSACCHARIDE DEACETYLASE FAMILY PROTEIN (AFU_ORTHOLOGUE AFUA_6G05030)"/>
    <property type="match status" value="1"/>
</dbReference>
<keyword evidence="3" id="KW-1185">Reference proteome</keyword>
<reference evidence="2 3" key="1">
    <citation type="submission" date="2023-07" db="EMBL/GenBank/DDBJ databases">
        <title>Genomic Encyclopedia of Type Strains, Phase IV (KMG-IV): sequencing the most valuable type-strain genomes for metagenomic binning, comparative biology and taxonomic classification.</title>
        <authorList>
            <person name="Goeker M."/>
        </authorList>
    </citation>
    <scope>NUCLEOTIDE SEQUENCE [LARGE SCALE GENOMIC DNA]</scope>
    <source>
        <strain evidence="2 3">DSM 4006</strain>
    </source>
</reference>
<gene>
    <name evidence="2" type="ORF">J2S03_001180</name>
</gene>
<dbReference type="EMBL" id="JAUSTP010000006">
    <property type="protein sequence ID" value="MDQ0189360.1"/>
    <property type="molecule type" value="Genomic_DNA"/>
</dbReference>
<organism evidence="2 3">
    <name type="scientific">Alicyclobacillus cycloheptanicus</name>
    <dbReference type="NCBI Taxonomy" id="1457"/>
    <lineage>
        <taxon>Bacteria</taxon>
        <taxon>Bacillati</taxon>
        <taxon>Bacillota</taxon>
        <taxon>Bacilli</taxon>
        <taxon>Bacillales</taxon>
        <taxon>Alicyclobacillaceae</taxon>
        <taxon>Alicyclobacillus</taxon>
    </lineage>
</organism>
<dbReference type="RefSeq" id="WP_307015962.1">
    <property type="nucleotide sequence ID" value="NZ_JAUANV010000022.1"/>
</dbReference>
<protein>
    <submittedName>
        <fullName evidence="2">Peptidoglycan/xylan/chitin deacetylase (PgdA/CDA1 family)</fullName>
    </submittedName>
</protein>
<dbReference type="InterPro" id="IPR011330">
    <property type="entry name" value="Glyco_hydro/deAcase_b/a-brl"/>
</dbReference>
<dbReference type="Gene3D" id="3.20.20.370">
    <property type="entry name" value="Glycoside hydrolase/deacetylase"/>
    <property type="match status" value="1"/>
</dbReference>
<dbReference type="InterPro" id="IPR037950">
    <property type="entry name" value="PgdA-like"/>
</dbReference>
<dbReference type="Proteomes" id="UP001232973">
    <property type="component" value="Unassembled WGS sequence"/>
</dbReference>
<evidence type="ECO:0000313" key="3">
    <source>
        <dbReference type="Proteomes" id="UP001232973"/>
    </source>
</evidence>
<proteinExistence type="predicted"/>
<dbReference type="PROSITE" id="PS51677">
    <property type="entry name" value="NODB"/>
    <property type="match status" value="1"/>
</dbReference>